<reference evidence="1" key="1">
    <citation type="submission" date="2014-11" db="EMBL/GenBank/DDBJ databases">
        <authorList>
            <person name="Amaro Gonzalez C."/>
        </authorList>
    </citation>
    <scope>NUCLEOTIDE SEQUENCE</scope>
</reference>
<accession>A0A0E9QYI8</accession>
<evidence type="ECO:0000313" key="1">
    <source>
        <dbReference type="EMBL" id="JAH21909.1"/>
    </source>
</evidence>
<dbReference type="EMBL" id="GBXM01086668">
    <property type="protein sequence ID" value="JAH21909.1"/>
    <property type="molecule type" value="Transcribed_RNA"/>
</dbReference>
<name>A0A0E9QYI8_ANGAN</name>
<dbReference type="AlphaFoldDB" id="A0A0E9QYI8"/>
<proteinExistence type="predicted"/>
<sequence length="95" mass="10735">MPSFKVLLRNCVGGVRSTLRTQPENTACRWAIAKGRSQSERVACGHLCTTNNLKTRSRKPKTLLQVLKCRHDSTNPQRLIFDSCISHDRLLSQSL</sequence>
<reference evidence="1" key="2">
    <citation type="journal article" date="2015" name="Fish Shellfish Immunol.">
        <title>Early steps in the European eel (Anguilla anguilla)-Vibrio vulnificus interaction in the gills: Role of the RtxA13 toxin.</title>
        <authorList>
            <person name="Callol A."/>
            <person name="Pajuelo D."/>
            <person name="Ebbesson L."/>
            <person name="Teles M."/>
            <person name="MacKenzie S."/>
            <person name="Amaro C."/>
        </authorList>
    </citation>
    <scope>NUCLEOTIDE SEQUENCE</scope>
</reference>
<protein>
    <submittedName>
        <fullName evidence="1">Uncharacterized protein</fullName>
    </submittedName>
</protein>
<organism evidence="1">
    <name type="scientific">Anguilla anguilla</name>
    <name type="common">European freshwater eel</name>
    <name type="synonym">Muraena anguilla</name>
    <dbReference type="NCBI Taxonomy" id="7936"/>
    <lineage>
        <taxon>Eukaryota</taxon>
        <taxon>Metazoa</taxon>
        <taxon>Chordata</taxon>
        <taxon>Craniata</taxon>
        <taxon>Vertebrata</taxon>
        <taxon>Euteleostomi</taxon>
        <taxon>Actinopterygii</taxon>
        <taxon>Neopterygii</taxon>
        <taxon>Teleostei</taxon>
        <taxon>Anguilliformes</taxon>
        <taxon>Anguillidae</taxon>
        <taxon>Anguilla</taxon>
    </lineage>
</organism>